<proteinExistence type="predicted"/>
<keyword evidence="1" id="KW-0472">Membrane</keyword>
<sequence length="469" mass="54517">MNKHEIQVRQKTDIVLAKSSKLMGLTNKILANRKSLTMAIKQGILERRPDLVKVVEKLWGESASCRVSRLSVYLLGTAGDWVNDVDWLEENGDSFTFSNPNYIIKDDTGFETYPNFSDLKLLEHEITPEQVKSSNKPIFIAYAACVGVIDVSWAFGILSAFSKKDYETKKAWEMLLSYGAIEEYWIDSDNGWMYEEDLEDMIYFYGLAGNENAEWSHNLIWEIMNTEQEYAGKKWAVSKMICNPSIPQELKEKWFSHRTDIPCSTTHRGTEDYEYMQRIAFAKDKTKPWSPEFIRKHRWELAMNELCSNEAVTWTKELIEEHRDYVNFHRLSSNKSVVWDEELLATLDDPEWEWNIRNVTSTHQLPTGDAFIKKYFDHYVAASVDETFKDGVWEAACSEYSGVSLEYLEQLCSQCEFDDEDDEDDEGRVWWVAALRSFPNTYSLKDLTFDEVNEIITHVRGYGLALKDA</sequence>
<evidence type="ECO:0000313" key="3">
    <source>
        <dbReference type="Proteomes" id="UP001595621"/>
    </source>
</evidence>
<evidence type="ECO:0000256" key="1">
    <source>
        <dbReference type="SAM" id="Phobius"/>
    </source>
</evidence>
<gene>
    <name evidence="2" type="ORF">ACFOE0_18230</name>
</gene>
<keyword evidence="1" id="KW-0812">Transmembrane</keyword>
<reference evidence="3" key="1">
    <citation type="journal article" date="2019" name="Int. J. Syst. Evol. Microbiol.">
        <title>The Global Catalogue of Microorganisms (GCM) 10K type strain sequencing project: providing services to taxonomists for standard genome sequencing and annotation.</title>
        <authorList>
            <consortium name="The Broad Institute Genomics Platform"/>
            <consortium name="The Broad Institute Genome Sequencing Center for Infectious Disease"/>
            <person name="Wu L."/>
            <person name="Ma J."/>
        </authorList>
    </citation>
    <scope>NUCLEOTIDE SEQUENCE [LARGE SCALE GENOMIC DNA]</scope>
    <source>
        <strain evidence="3">KCTC 52277</strain>
    </source>
</reference>
<dbReference type="RefSeq" id="WP_248934039.1">
    <property type="nucleotide sequence ID" value="NZ_JAKILF010000001.1"/>
</dbReference>
<feature type="transmembrane region" description="Helical" evidence="1">
    <location>
        <begin position="139"/>
        <end position="161"/>
    </location>
</feature>
<keyword evidence="3" id="KW-1185">Reference proteome</keyword>
<comment type="caution">
    <text evidence="2">The sequence shown here is derived from an EMBL/GenBank/DDBJ whole genome shotgun (WGS) entry which is preliminary data.</text>
</comment>
<evidence type="ECO:0000313" key="2">
    <source>
        <dbReference type="EMBL" id="MFC3140101.1"/>
    </source>
</evidence>
<keyword evidence="1" id="KW-1133">Transmembrane helix</keyword>
<dbReference type="EMBL" id="JBHRTD010000018">
    <property type="protein sequence ID" value="MFC3140101.1"/>
    <property type="molecule type" value="Genomic_DNA"/>
</dbReference>
<name>A0ABV7GHZ1_9GAMM</name>
<accession>A0ABV7GHZ1</accession>
<protein>
    <submittedName>
        <fullName evidence="2">Uncharacterized protein</fullName>
    </submittedName>
</protein>
<dbReference type="Proteomes" id="UP001595621">
    <property type="component" value="Unassembled WGS sequence"/>
</dbReference>
<organism evidence="2 3">
    <name type="scientific">Shewanella submarina</name>
    <dbReference type="NCBI Taxonomy" id="2016376"/>
    <lineage>
        <taxon>Bacteria</taxon>
        <taxon>Pseudomonadati</taxon>
        <taxon>Pseudomonadota</taxon>
        <taxon>Gammaproteobacteria</taxon>
        <taxon>Alteromonadales</taxon>
        <taxon>Shewanellaceae</taxon>
        <taxon>Shewanella</taxon>
    </lineage>
</organism>